<proteinExistence type="predicted"/>
<dbReference type="EMBL" id="OX395132">
    <property type="protein sequence ID" value="CAI5779658.1"/>
    <property type="molecule type" value="Genomic_DNA"/>
</dbReference>
<accession>A0AA35KMG3</accession>
<evidence type="ECO:0000256" key="2">
    <source>
        <dbReference type="SAM" id="SignalP"/>
    </source>
</evidence>
<protein>
    <recommendedName>
        <fullName evidence="5">Secreted protein</fullName>
    </recommendedName>
</protein>
<keyword evidence="2" id="KW-0732">Signal</keyword>
<gene>
    <name evidence="3" type="ORF">PODLI_1B018104</name>
</gene>
<dbReference type="Proteomes" id="UP001178461">
    <property type="component" value="Chromosome 7"/>
</dbReference>
<keyword evidence="4" id="KW-1185">Reference proteome</keyword>
<name>A0AA35KMG3_9SAUR</name>
<evidence type="ECO:0000313" key="3">
    <source>
        <dbReference type="EMBL" id="CAI5779658.1"/>
    </source>
</evidence>
<feature type="region of interest" description="Disordered" evidence="1">
    <location>
        <begin position="16"/>
        <end position="41"/>
    </location>
</feature>
<dbReference type="AlphaFoldDB" id="A0AA35KMG3"/>
<organism evidence="3 4">
    <name type="scientific">Podarcis lilfordi</name>
    <name type="common">Lilford's wall lizard</name>
    <dbReference type="NCBI Taxonomy" id="74358"/>
    <lineage>
        <taxon>Eukaryota</taxon>
        <taxon>Metazoa</taxon>
        <taxon>Chordata</taxon>
        <taxon>Craniata</taxon>
        <taxon>Vertebrata</taxon>
        <taxon>Euteleostomi</taxon>
        <taxon>Lepidosauria</taxon>
        <taxon>Squamata</taxon>
        <taxon>Bifurcata</taxon>
        <taxon>Unidentata</taxon>
        <taxon>Episquamata</taxon>
        <taxon>Laterata</taxon>
        <taxon>Lacertibaenia</taxon>
        <taxon>Lacertidae</taxon>
        <taxon>Podarcis</taxon>
    </lineage>
</organism>
<evidence type="ECO:0000256" key="1">
    <source>
        <dbReference type="SAM" id="MobiDB-lite"/>
    </source>
</evidence>
<reference evidence="3" key="1">
    <citation type="submission" date="2022-12" db="EMBL/GenBank/DDBJ databases">
        <authorList>
            <person name="Alioto T."/>
            <person name="Alioto T."/>
            <person name="Gomez Garrido J."/>
        </authorList>
    </citation>
    <scope>NUCLEOTIDE SEQUENCE</scope>
</reference>
<feature type="signal peptide" evidence="2">
    <location>
        <begin position="1"/>
        <end position="17"/>
    </location>
</feature>
<feature type="chain" id="PRO_5041229150" description="Secreted protein" evidence="2">
    <location>
        <begin position="18"/>
        <end position="108"/>
    </location>
</feature>
<sequence>MLVVLLLLLLLPSRLSPSRIAPPPEGSEKSSHLQRLQQHQQQEALRLRRCFATGHSRTRCSALAPPSLPGEDGWALRLEPAFWHRQDAGIDWPSFLSVQTDLYPDCKR</sequence>
<evidence type="ECO:0008006" key="5">
    <source>
        <dbReference type="Google" id="ProtNLM"/>
    </source>
</evidence>
<evidence type="ECO:0000313" key="4">
    <source>
        <dbReference type="Proteomes" id="UP001178461"/>
    </source>
</evidence>